<dbReference type="InterPro" id="IPR000766">
    <property type="entry name" value="GalP_uridyl_Trfase_II"/>
</dbReference>
<evidence type="ECO:0000313" key="15">
    <source>
        <dbReference type="Proteomes" id="UP001154322"/>
    </source>
</evidence>
<evidence type="ECO:0000313" key="14">
    <source>
        <dbReference type="EMBL" id="CAH8243508.1"/>
    </source>
</evidence>
<dbReference type="GO" id="GO:0016779">
    <property type="term" value="F:nucleotidyltransferase activity"/>
    <property type="evidence" value="ECO:0007669"/>
    <property type="project" value="UniProtKB-KW"/>
</dbReference>
<evidence type="ECO:0000259" key="12">
    <source>
        <dbReference type="Pfam" id="PF01087"/>
    </source>
</evidence>
<comment type="similarity">
    <text evidence="4 10">Belongs to the galactose-1-phosphate uridylyltransferase type 2 family.</text>
</comment>
<comment type="caution">
    <text evidence="14">The sequence shown here is derived from an EMBL/GenBank/DDBJ whole genome shotgun (WGS) entry which is preliminary data.</text>
</comment>
<dbReference type="EC" id="2.7.7.12" evidence="10"/>
<dbReference type="PROSITE" id="PS01163">
    <property type="entry name" value="GAL_P_UDP_TRANSF_II"/>
    <property type="match status" value="1"/>
</dbReference>
<accession>A0ABN8TXN9</accession>
<reference evidence="14" key="1">
    <citation type="submission" date="2022-06" db="EMBL/GenBank/DDBJ databases">
        <authorList>
            <person name="Dietemann V."/>
            <person name="Ory F."/>
            <person name="Dainat B."/>
            <person name="Oberhansli S."/>
        </authorList>
    </citation>
    <scope>NUCLEOTIDE SEQUENCE</scope>
    <source>
        <strain evidence="14">Ena-SAMPLE-TAB-26-04-2022-14:26:32:270-5432</strain>
    </source>
</reference>
<keyword evidence="8 10" id="KW-0299">Galactose metabolism</keyword>
<comment type="pathway">
    <text evidence="3 10">Carbohydrate metabolism; galactose metabolism.</text>
</comment>
<evidence type="ECO:0000256" key="6">
    <source>
        <dbReference type="ARBA" id="ARBA00022679"/>
    </source>
</evidence>
<dbReference type="InterPro" id="IPR005850">
    <property type="entry name" value="GalP_Utransf_C"/>
</dbReference>
<dbReference type="InterPro" id="IPR023425">
    <property type="entry name" value="GalP_uridyl_Trfase_II_CS"/>
</dbReference>
<evidence type="ECO:0000256" key="1">
    <source>
        <dbReference type="ARBA" id="ARBA00001107"/>
    </source>
</evidence>
<dbReference type="InterPro" id="IPR005849">
    <property type="entry name" value="GalP_Utransf_N"/>
</dbReference>
<evidence type="ECO:0000256" key="7">
    <source>
        <dbReference type="ARBA" id="ARBA00022695"/>
    </source>
</evidence>
<keyword evidence="5 10" id="KW-0963">Cytoplasm</keyword>
<gene>
    <name evidence="10" type="primary">galT</name>
    <name evidence="14" type="ORF">WJ0W_000748</name>
</gene>
<evidence type="ECO:0000256" key="5">
    <source>
        <dbReference type="ARBA" id="ARBA00022490"/>
    </source>
</evidence>
<keyword evidence="9 10" id="KW-0119">Carbohydrate metabolism</keyword>
<evidence type="ECO:0000256" key="2">
    <source>
        <dbReference type="ARBA" id="ARBA00004496"/>
    </source>
</evidence>
<evidence type="ECO:0000256" key="10">
    <source>
        <dbReference type="HAMAP-Rule" id="MF_00571"/>
    </source>
</evidence>
<protein>
    <recommendedName>
        <fullName evidence="10">Galactose-1-phosphate uridylyltransferase</fullName>
        <shortName evidence="10">Gal-1-P uridylyltransferase</shortName>
        <ecNumber evidence="10">2.7.7.12</ecNumber>
    </recommendedName>
    <alternativeName>
        <fullName evidence="10">UDP-glucose--hexose-1-phosphate uridylyltransferase</fullName>
    </alternativeName>
</protein>
<evidence type="ECO:0000256" key="11">
    <source>
        <dbReference type="SAM" id="MobiDB-lite"/>
    </source>
</evidence>
<dbReference type="EMBL" id="CALYLO010000001">
    <property type="protein sequence ID" value="CAH8243508.1"/>
    <property type="molecule type" value="Genomic_DNA"/>
</dbReference>
<organism evidence="14 15">
    <name type="scientific">Paenibacillus melissococcoides</name>
    <dbReference type="NCBI Taxonomy" id="2912268"/>
    <lineage>
        <taxon>Bacteria</taxon>
        <taxon>Bacillati</taxon>
        <taxon>Bacillota</taxon>
        <taxon>Bacilli</taxon>
        <taxon>Bacillales</taxon>
        <taxon>Paenibacillaceae</taxon>
        <taxon>Paenibacillus</taxon>
    </lineage>
</organism>
<feature type="compositionally biased region" description="Basic and acidic residues" evidence="11">
    <location>
        <begin position="41"/>
        <end position="52"/>
    </location>
</feature>
<feature type="compositionally biased region" description="Polar residues" evidence="11">
    <location>
        <begin position="1"/>
        <end position="13"/>
    </location>
</feature>
<dbReference type="PANTHER" id="PTHR39191:SF1">
    <property type="entry name" value="DUF4922 DOMAIN-CONTAINING PROTEIN"/>
    <property type="match status" value="1"/>
</dbReference>
<proteinExistence type="inferred from homology"/>
<evidence type="ECO:0000256" key="8">
    <source>
        <dbReference type="ARBA" id="ARBA00023144"/>
    </source>
</evidence>
<dbReference type="Pfam" id="PF02744">
    <property type="entry name" value="GalP_UDP_tr_C"/>
    <property type="match status" value="1"/>
</dbReference>
<dbReference type="NCBIfam" id="NF003629">
    <property type="entry name" value="PRK05270.1-2"/>
    <property type="match status" value="1"/>
</dbReference>
<keyword evidence="6 10" id="KW-0808">Transferase</keyword>
<feature type="region of interest" description="Disordered" evidence="11">
    <location>
        <begin position="1"/>
        <end position="55"/>
    </location>
</feature>
<evidence type="ECO:0000259" key="13">
    <source>
        <dbReference type="Pfam" id="PF02744"/>
    </source>
</evidence>
<name>A0ABN8TXN9_9BACL</name>
<evidence type="ECO:0000256" key="4">
    <source>
        <dbReference type="ARBA" id="ARBA00008706"/>
    </source>
</evidence>
<evidence type="ECO:0000256" key="3">
    <source>
        <dbReference type="ARBA" id="ARBA00004947"/>
    </source>
</evidence>
<feature type="domain" description="Galactose-1-phosphate uridyl transferase N-terminal" evidence="12">
    <location>
        <begin position="118"/>
        <end position="292"/>
    </location>
</feature>
<comment type="subcellular location">
    <subcellularLocation>
        <location evidence="2 10">Cytoplasm</location>
    </subcellularLocation>
</comment>
<feature type="domain" description="Galactose-1-phosphate uridyl transferase C-terminal" evidence="13">
    <location>
        <begin position="308"/>
        <end position="483"/>
    </location>
</feature>
<dbReference type="HAMAP" id="MF_00571">
    <property type="entry name" value="GalP_UDP_trans"/>
    <property type="match status" value="1"/>
</dbReference>
<evidence type="ECO:0000256" key="9">
    <source>
        <dbReference type="ARBA" id="ARBA00023277"/>
    </source>
</evidence>
<dbReference type="Proteomes" id="UP001154322">
    <property type="component" value="Unassembled WGS sequence"/>
</dbReference>
<comment type="catalytic activity">
    <reaction evidence="1 10">
        <text>alpha-D-galactose 1-phosphate + UDP-alpha-D-glucose = alpha-D-glucose 1-phosphate + UDP-alpha-D-galactose</text>
        <dbReference type="Rhea" id="RHEA:13989"/>
        <dbReference type="ChEBI" id="CHEBI:58336"/>
        <dbReference type="ChEBI" id="CHEBI:58601"/>
        <dbReference type="ChEBI" id="CHEBI:58885"/>
        <dbReference type="ChEBI" id="CHEBI:66914"/>
        <dbReference type="EC" id="2.7.7.12"/>
    </reaction>
</comment>
<keyword evidence="7 10" id="KW-0548">Nucleotidyltransferase</keyword>
<dbReference type="Pfam" id="PF01087">
    <property type="entry name" value="GalP_UDP_transf"/>
    <property type="match status" value="1"/>
</dbReference>
<dbReference type="PANTHER" id="PTHR39191">
    <property type="entry name" value="GALACTOSE-1-PHOSPHATE URIDYLYLTRANSFERASE"/>
    <property type="match status" value="1"/>
</dbReference>
<keyword evidence="15" id="KW-1185">Reference proteome</keyword>
<sequence length="577" mass="64493">MANEQRAGTQASEQPDGGRAAQRPEAPTQPDGSDTALRPEASAHPDGVRTAERTNTARMAELIEKLVRYARNRNMIGTLDMPYARNQLLELFRLDEPCEGYLAPEWSDVPDAPQELLEALLDGAAASGLLPDNTTTWRDLLDAKVMGLLMPRPSETEARFRTLSAEQGIAAATDDFYALNKNSNYIRMDRIRKNKYWLHPSEFGEMEMTINLSKPEKTPQEIAQAGQAAAADYPQCLLCPDNVGYAGRVNHPARQNLRIIPLELNGEAWFFQYSPYVYYNEHSIVFRKEHVPMKLTRDTFARLLAFTEQFPHYFIGSNADLPIVGGSILSHDHFQAGRHTFPIEKAPAGQAHVHAAHPGVRVGVVDWPMSVLRLTADEQEALLNAADDLYRFWQDYSDEAAGILACTEGPGGPTRHNTVTPIVRRRGERYEMDLVLRNNRTDEAHPEGIFHPHRHLHHIKKENIGLIEVMGLAILPGRLLAETGAIAKLLAGQRDWETARASLTDEDPLKPHAAWIDELAERYGTRLDEAEANRVIRQDIGCKFVEILGHAGVFKRDRAGREACARFLAQAGFKAQG</sequence>
<dbReference type="RefSeq" id="WP_261944580.1">
    <property type="nucleotide sequence ID" value="NZ_CALYLO010000001.1"/>
</dbReference>